<dbReference type="AlphaFoldDB" id="A0A238KKQ1"/>
<dbReference type="EMBL" id="FXYD01000005">
    <property type="protein sequence ID" value="SMX43288.1"/>
    <property type="molecule type" value="Genomic_DNA"/>
</dbReference>
<feature type="region of interest" description="Disordered" evidence="1">
    <location>
        <begin position="1"/>
        <end position="40"/>
    </location>
</feature>
<evidence type="ECO:0000313" key="2">
    <source>
        <dbReference type="EMBL" id="SMX43288.1"/>
    </source>
</evidence>
<accession>A0A238KKQ1</accession>
<protein>
    <submittedName>
        <fullName evidence="2">Uncharacterized protein</fullName>
    </submittedName>
</protein>
<feature type="compositionally biased region" description="Basic and acidic residues" evidence="1">
    <location>
        <begin position="30"/>
        <end position="40"/>
    </location>
</feature>
<keyword evidence="3" id="KW-1185">Reference proteome</keyword>
<sequence length="40" mass="4299">MTKKDGPKPSGKGTKKEVSLDDFKGNTLDKMSDADKSKGK</sequence>
<name>A0A238KKQ1_9RHOB</name>
<dbReference type="RefSeq" id="WP_281253639.1">
    <property type="nucleotide sequence ID" value="NZ_FXYD01000005.1"/>
</dbReference>
<dbReference type="Proteomes" id="UP000203464">
    <property type="component" value="Unassembled WGS sequence"/>
</dbReference>
<evidence type="ECO:0000313" key="3">
    <source>
        <dbReference type="Proteomes" id="UP000203464"/>
    </source>
</evidence>
<organism evidence="2 3">
    <name type="scientific">Octadecabacter ascidiaceicola</name>
    <dbReference type="NCBI Taxonomy" id="1655543"/>
    <lineage>
        <taxon>Bacteria</taxon>
        <taxon>Pseudomonadati</taxon>
        <taxon>Pseudomonadota</taxon>
        <taxon>Alphaproteobacteria</taxon>
        <taxon>Rhodobacterales</taxon>
        <taxon>Roseobacteraceae</taxon>
        <taxon>Octadecabacter</taxon>
    </lineage>
</organism>
<reference evidence="3" key="1">
    <citation type="submission" date="2017-05" db="EMBL/GenBank/DDBJ databases">
        <authorList>
            <person name="Rodrigo-Torres L."/>
            <person name="Arahal R. D."/>
            <person name="Lucena T."/>
        </authorList>
    </citation>
    <scope>NUCLEOTIDE SEQUENCE [LARGE SCALE GENOMIC DNA]</scope>
    <source>
        <strain evidence="3">CECT 8868</strain>
    </source>
</reference>
<evidence type="ECO:0000256" key="1">
    <source>
        <dbReference type="SAM" id="MobiDB-lite"/>
    </source>
</evidence>
<proteinExistence type="predicted"/>
<gene>
    <name evidence="2" type="ORF">OCA8868_02919</name>
</gene>
<feature type="compositionally biased region" description="Basic and acidic residues" evidence="1">
    <location>
        <begin position="14"/>
        <end position="24"/>
    </location>
</feature>